<evidence type="ECO:0000256" key="1">
    <source>
        <dbReference type="ARBA" id="ARBA00010617"/>
    </source>
</evidence>
<organism evidence="6 7">
    <name type="scientific">Pythium oligandrum</name>
    <name type="common">Mycoparasitic fungus</name>
    <dbReference type="NCBI Taxonomy" id="41045"/>
    <lineage>
        <taxon>Eukaryota</taxon>
        <taxon>Sar</taxon>
        <taxon>Stramenopiles</taxon>
        <taxon>Oomycota</taxon>
        <taxon>Peronosporomycetes</taxon>
        <taxon>Pythiales</taxon>
        <taxon>Pythiaceae</taxon>
        <taxon>Pythium</taxon>
    </lineage>
</organism>
<keyword evidence="2" id="KW-0479">Metal-binding</keyword>
<dbReference type="GO" id="GO:0020037">
    <property type="term" value="F:heme binding"/>
    <property type="evidence" value="ECO:0007669"/>
    <property type="project" value="InterPro"/>
</dbReference>
<accession>A0A8K1C6T6</accession>
<evidence type="ECO:0000313" key="7">
    <source>
        <dbReference type="Proteomes" id="UP000794436"/>
    </source>
</evidence>
<feature type="region of interest" description="Disordered" evidence="5">
    <location>
        <begin position="94"/>
        <end position="122"/>
    </location>
</feature>
<evidence type="ECO:0000256" key="2">
    <source>
        <dbReference type="ARBA" id="ARBA00022723"/>
    </source>
</evidence>
<dbReference type="Gene3D" id="1.10.630.10">
    <property type="entry name" value="Cytochrome P450"/>
    <property type="match status" value="1"/>
</dbReference>
<keyword evidence="3" id="KW-0560">Oxidoreductase</keyword>
<evidence type="ECO:0000256" key="4">
    <source>
        <dbReference type="ARBA" id="ARBA00023004"/>
    </source>
</evidence>
<dbReference type="GO" id="GO:0016705">
    <property type="term" value="F:oxidoreductase activity, acting on paired donors, with incorporation or reduction of molecular oxygen"/>
    <property type="evidence" value="ECO:0007669"/>
    <property type="project" value="InterPro"/>
</dbReference>
<comment type="similarity">
    <text evidence="1">Belongs to the cytochrome P450 family.</text>
</comment>
<evidence type="ECO:0000256" key="5">
    <source>
        <dbReference type="SAM" id="MobiDB-lite"/>
    </source>
</evidence>
<dbReference type="GO" id="GO:0004497">
    <property type="term" value="F:monooxygenase activity"/>
    <property type="evidence" value="ECO:0007669"/>
    <property type="project" value="InterPro"/>
</dbReference>
<keyword evidence="7" id="KW-1185">Reference proteome</keyword>
<dbReference type="EMBL" id="SPLM01000131">
    <property type="protein sequence ID" value="TMW57666.1"/>
    <property type="molecule type" value="Genomic_DNA"/>
</dbReference>
<dbReference type="PANTHER" id="PTHR24296">
    <property type="entry name" value="CYTOCHROME P450"/>
    <property type="match status" value="1"/>
</dbReference>
<dbReference type="SUPFAM" id="SSF48264">
    <property type="entry name" value="Cytochrome P450"/>
    <property type="match status" value="1"/>
</dbReference>
<dbReference type="AlphaFoldDB" id="A0A8K1C6T6"/>
<protein>
    <submittedName>
        <fullName evidence="6">Uncharacterized protein</fullName>
    </submittedName>
</protein>
<dbReference type="OrthoDB" id="1470350at2759"/>
<gene>
    <name evidence="6" type="ORF">Poli38472_014899</name>
</gene>
<dbReference type="InterPro" id="IPR036396">
    <property type="entry name" value="Cyt_P450_sf"/>
</dbReference>
<dbReference type="GO" id="GO:0005506">
    <property type="term" value="F:iron ion binding"/>
    <property type="evidence" value="ECO:0007669"/>
    <property type="project" value="InterPro"/>
</dbReference>
<sequence length="252" mass="27740">MTLTREAMLQILLISQLASNHTPTNQLRHPYHLPSYKMKYTALLCAAVATLAAAVSAEPTIDNPSNNKDIISPTEALDAIKEANLPAGMKLTGTLDSIQPPANTNASKETTNTDIDTHIEDSGSVESKQEWLGYGGRGWGGWGGWVVGWLWSMPLRVVMRWIGRMGLPSRLLEHIRSWLGEPFIGEWLGNPPRVFITTPEAVEEVTKAKFNNFPKGETQLDKLRDVLGGGIFASDHAQWANQHKTAANLFTV</sequence>
<evidence type="ECO:0000313" key="6">
    <source>
        <dbReference type="EMBL" id="TMW57666.1"/>
    </source>
</evidence>
<keyword evidence="4" id="KW-0408">Iron</keyword>
<reference evidence="6" key="1">
    <citation type="submission" date="2019-03" db="EMBL/GenBank/DDBJ databases">
        <title>Long read genome sequence of the mycoparasitic Pythium oligandrum ATCC 38472 isolated from sugarbeet rhizosphere.</title>
        <authorList>
            <person name="Gaulin E."/>
        </authorList>
    </citation>
    <scope>NUCLEOTIDE SEQUENCE</scope>
    <source>
        <strain evidence="6">ATCC 38472_TT</strain>
    </source>
</reference>
<evidence type="ECO:0000256" key="3">
    <source>
        <dbReference type="ARBA" id="ARBA00023002"/>
    </source>
</evidence>
<feature type="compositionally biased region" description="Polar residues" evidence="5">
    <location>
        <begin position="94"/>
        <end position="114"/>
    </location>
</feature>
<name>A0A8K1C6T6_PYTOL</name>
<dbReference type="Proteomes" id="UP000794436">
    <property type="component" value="Unassembled WGS sequence"/>
</dbReference>
<proteinExistence type="inferred from homology"/>
<comment type="caution">
    <text evidence="6">The sequence shown here is derived from an EMBL/GenBank/DDBJ whole genome shotgun (WGS) entry which is preliminary data.</text>
</comment>